<reference evidence="1" key="1">
    <citation type="journal article" date="2020" name="Stud. Mycol.">
        <title>101 Dothideomycetes genomes: a test case for predicting lifestyles and emergence of pathogens.</title>
        <authorList>
            <person name="Haridas S."/>
            <person name="Albert R."/>
            <person name="Binder M."/>
            <person name="Bloem J."/>
            <person name="Labutti K."/>
            <person name="Salamov A."/>
            <person name="Andreopoulos B."/>
            <person name="Baker S."/>
            <person name="Barry K."/>
            <person name="Bills G."/>
            <person name="Bluhm B."/>
            <person name="Cannon C."/>
            <person name="Castanera R."/>
            <person name="Culley D."/>
            <person name="Daum C."/>
            <person name="Ezra D."/>
            <person name="Gonzalez J."/>
            <person name="Henrissat B."/>
            <person name="Kuo A."/>
            <person name="Liang C."/>
            <person name="Lipzen A."/>
            <person name="Lutzoni F."/>
            <person name="Magnuson J."/>
            <person name="Mondo S."/>
            <person name="Nolan M."/>
            <person name="Ohm R."/>
            <person name="Pangilinan J."/>
            <person name="Park H.-J."/>
            <person name="Ramirez L."/>
            <person name="Alfaro M."/>
            <person name="Sun H."/>
            <person name="Tritt A."/>
            <person name="Yoshinaga Y."/>
            <person name="Zwiers L.-H."/>
            <person name="Turgeon B."/>
            <person name="Goodwin S."/>
            <person name="Spatafora J."/>
            <person name="Crous P."/>
            <person name="Grigoriev I."/>
        </authorList>
    </citation>
    <scope>NUCLEOTIDE SEQUENCE</scope>
    <source>
        <strain evidence="1">CBS 109.77</strain>
    </source>
</reference>
<sequence>MMQAYEPKFSKPPLPSISIPSLGGIEVVLHRRGLRWYLVFGRAYGMAAGWKLCAQLNEPRPQDTDSSPPSSHSHLNPRFWLRDGADWELGNSMVSADDLLRDDVEPPFLKDTGLRRTVEVKTDRKEGEMKSLFANSEGCVVEERLVEVLLKADQLSQRCAYCGGWEYTYEGDKRHQKVAAGAHGRLLKGAKTVLQVLVARSRDVG</sequence>
<gene>
    <name evidence="1" type="ORF">K505DRAFT_371450</name>
</gene>
<keyword evidence="2" id="KW-1185">Reference proteome</keyword>
<organism evidence="1 2">
    <name type="scientific">Melanomma pulvis-pyrius CBS 109.77</name>
    <dbReference type="NCBI Taxonomy" id="1314802"/>
    <lineage>
        <taxon>Eukaryota</taxon>
        <taxon>Fungi</taxon>
        <taxon>Dikarya</taxon>
        <taxon>Ascomycota</taxon>
        <taxon>Pezizomycotina</taxon>
        <taxon>Dothideomycetes</taxon>
        <taxon>Pleosporomycetidae</taxon>
        <taxon>Pleosporales</taxon>
        <taxon>Melanommataceae</taxon>
        <taxon>Melanomma</taxon>
    </lineage>
</organism>
<name>A0A6A6XQX4_9PLEO</name>
<dbReference type="Proteomes" id="UP000799757">
    <property type="component" value="Unassembled WGS sequence"/>
</dbReference>
<proteinExistence type="predicted"/>
<dbReference type="EMBL" id="MU001776">
    <property type="protein sequence ID" value="KAF2798810.1"/>
    <property type="molecule type" value="Genomic_DNA"/>
</dbReference>
<evidence type="ECO:0000313" key="1">
    <source>
        <dbReference type="EMBL" id="KAF2798810.1"/>
    </source>
</evidence>
<protein>
    <submittedName>
        <fullName evidence="1">Uncharacterized protein</fullName>
    </submittedName>
</protein>
<evidence type="ECO:0000313" key="2">
    <source>
        <dbReference type="Proteomes" id="UP000799757"/>
    </source>
</evidence>
<dbReference type="AlphaFoldDB" id="A0A6A6XQX4"/>
<accession>A0A6A6XQX4</accession>
<dbReference type="OrthoDB" id="3793816at2759"/>